<organism evidence="1 2">
    <name type="scientific">Glaciecola siphonariae</name>
    <dbReference type="NCBI Taxonomy" id="521012"/>
    <lineage>
        <taxon>Bacteria</taxon>
        <taxon>Pseudomonadati</taxon>
        <taxon>Pseudomonadota</taxon>
        <taxon>Gammaproteobacteria</taxon>
        <taxon>Alteromonadales</taxon>
        <taxon>Alteromonadaceae</taxon>
        <taxon>Glaciecola</taxon>
    </lineage>
</organism>
<evidence type="ECO:0000313" key="1">
    <source>
        <dbReference type="EMBL" id="MFC4700869.1"/>
    </source>
</evidence>
<gene>
    <name evidence="1" type="ORF">ACFO4O_11915</name>
</gene>
<name>A0ABV9LXJ6_9ALTE</name>
<sequence>MSFWLLALSACGSSSSDDDEPGYVKLYNASPNSPDIFLTLDEDLDEDYDEELEQTYSGVGYSEALRDVEVPSRDYYVELAYQDEDSSLRTDLALIFESTLYVPPETIVMYVLSEDFPNPVITEFQIPVIDDDDDTNDDLFNLRFLNLHPDYASLDVYMSKSDETFNEAVLMGTHGYLALSDNNKLDEDQYTFYITEAGSSEILFESVEVSYPFSNQYILAIRPNFGADSTPFVIDNIGRTSNTEYQSSNAQSQFRLYNGIEVNDLMPSYRGSIEVSAAMPLFADETFQVLTSNLEAGEFTDFFITENGDYEFNVKSGGTSDYLLQNQLISLPANAQRTLFYYTSEESVDEDGDGDIDENGDGIIDQTEAIIQTLVVNNSNQTRLYDHEIKIINLVDDDEFSGVTFYFVQSDESIETASNRRTAGLATLQTLILRNNTYEVYAVANIDGREIILNSKLLTLDEDSREQFLIFEREPNSATGYEMRFVDQTP</sequence>
<comment type="caution">
    <text evidence="1">The sequence shown here is derived from an EMBL/GenBank/DDBJ whole genome shotgun (WGS) entry which is preliminary data.</text>
</comment>
<dbReference type="Proteomes" id="UP001595897">
    <property type="component" value="Unassembled WGS sequence"/>
</dbReference>
<keyword evidence="2" id="KW-1185">Reference proteome</keyword>
<evidence type="ECO:0008006" key="3">
    <source>
        <dbReference type="Google" id="ProtNLM"/>
    </source>
</evidence>
<dbReference type="RefSeq" id="WP_382408798.1">
    <property type="nucleotide sequence ID" value="NZ_JBHSGU010000005.1"/>
</dbReference>
<dbReference type="EMBL" id="JBHSGU010000005">
    <property type="protein sequence ID" value="MFC4700869.1"/>
    <property type="molecule type" value="Genomic_DNA"/>
</dbReference>
<proteinExistence type="predicted"/>
<evidence type="ECO:0000313" key="2">
    <source>
        <dbReference type="Proteomes" id="UP001595897"/>
    </source>
</evidence>
<protein>
    <recommendedName>
        <fullName evidence="3">DUF4397 domain-containing protein</fullName>
    </recommendedName>
</protein>
<reference evidence="2" key="1">
    <citation type="journal article" date="2019" name="Int. J. Syst. Evol. Microbiol.">
        <title>The Global Catalogue of Microorganisms (GCM) 10K type strain sequencing project: providing services to taxonomists for standard genome sequencing and annotation.</title>
        <authorList>
            <consortium name="The Broad Institute Genomics Platform"/>
            <consortium name="The Broad Institute Genome Sequencing Center for Infectious Disease"/>
            <person name="Wu L."/>
            <person name="Ma J."/>
        </authorList>
    </citation>
    <scope>NUCLEOTIDE SEQUENCE [LARGE SCALE GENOMIC DNA]</scope>
    <source>
        <strain evidence="2">KACC 12507</strain>
    </source>
</reference>
<accession>A0ABV9LXJ6</accession>